<evidence type="ECO:0000313" key="3">
    <source>
        <dbReference type="Proteomes" id="UP000481033"/>
    </source>
</evidence>
<dbReference type="InterPro" id="IPR038721">
    <property type="entry name" value="IS701-like_DDE_dom"/>
</dbReference>
<reference evidence="2 3" key="1">
    <citation type="journal article" date="2020" name="Microb. Ecol.">
        <title>Ecogenomics of the Marine Benthic Filamentous Cyanobacterium Adonisia.</title>
        <authorList>
            <person name="Walter J.M."/>
            <person name="Coutinho F.H."/>
            <person name="Leomil L."/>
            <person name="Hargreaves P.I."/>
            <person name="Campeao M.E."/>
            <person name="Vieira V.V."/>
            <person name="Silva B.S."/>
            <person name="Fistarol G.O."/>
            <person name="Salomon P.S."/>
            <person name="Sawabe T."/>
            <person name="Mino S."/>
            <person name="Hosokawa M."/>
            <person name="Miyashita H."/>
            <person name="Maruyama F."/>
            <person name="van Verk M.C."/>
            <person name="Dutilh B.E."/>
            <person name="Thompson C.C."/>
            <person name="Thompson F.L."/>
        </authorList>
    </citation>
    <scope>NUCLEOTIDE SEQUENCE [LARGE SCALE GENOMIC DNA]</scope>
    <source>
        <strain evidence="2 3">CCMR0081</strain>
    </source>
</reference>
<keyword evidence="3" id="KW-1185">Reference proteome</keyword>
<dbReference type="PANTHER" id="PTHR33627">
    <property type="entry name" value="TRANSPOSASE"/>
    <property type="match status" value="1"/>
</dbReference>
<dbReference type="InterPro" id="IPR039365">
    <property type="entry name" value="IS701-like"/>
</dbReference>
<proteinExistence type="predicted"/>
<evidence type="ECO:0000313" key="2">
    <source>
        <dbReference type="EMBL" id="NEZ61142.1"/>
    </source>
</evidence>
<protein>
    <submittedName>
        <fullName evidence="2">IS701 family transposase</fullName>
    </submittedName>
</protein>
<name>A0A6M0RZK6_9CYAN</name>
<gene>
    <name evidence="2" type="ORF">DXZ20_37015</name>
</gene>
<dbReference type="PANTHER" id="PTHR33627:SF1">
    <property type="entry name" value="TRANSPOSASE"/>
    <property type="match status" value="1"/>
</dbReference>
<dbReference type="Pfam" id="PF13546">
    <property type="entry name" value="DDE_5"/>
    <property type="match status" value="1"/>
</dbReference>
<organism evidence="2 3">
    <name type="scientific">Adonisia turfae CCMR0081</name>
    <dbReference type="NCBI Taxonomy" id="2292702"/>
    <lineage>
        <taxon>Bacteria</taxon>
        <taxon>Bacillati</taxon>
        <taxon>Cyanobacteriota</taxon>
        <taxon>Adonisia</taxon>
        <taxon>Adonisia turfae</taxon>
    </lineage>
</organism>
<feature type="domain" description="Transposase IS701-like DDE" evidence="1">
    <location>
        <begin position="34"/>
        <end position="176"/>
    </location>
</feature>
<dbReference type="Proteomes" id="UP000481033">
    <property type="component" value="Unassembled WGS sequence"/>
</dbReference>
<comment type="caution">
    <text evidence="2">The sequence shown here is derived from an EMBL/GenBank/DDBJ whole genome shotgun (WGS) entry which is preliminary data.</text>
</comment>
<evidence type="ECO:0000259" key="1">
    <source>
        <dbReference type="Pfam" id="PF13546"/>
    </source>
</evidence>
<accession>A0A6M0RZK6</accession>
<dbReference type="EMBL" id="QXHD01000004">
    <property type="protein sequence ID" value="NEZ61142.1"/>
    <property type="molecule type" value="Genomic_DNA"/>
</dbReference>
<dbReference type="AlphaFoldDB" id="A0A6M0RZK6"/>
<sequence length="181" mass="20664">MVTPRAAQPTVKFIDDYCESYRDLFAEVRSFEAFKHLHVGLISEVKRKSLPAIAKVVGLPNSQSLQQFICESPWSSQTFCQRRLMLILKVIAGRKVTLIIDETGDRKKGTSTDYVKRQYIGNLGKVDNGIVAVSAYGLLDDITFPLAFEVYKPKERLKPTDRYQTKPEIAAAMIREFRYRP</sequence>